<dbReference type="Pfam" id="PF02770">
    <property type="entry name" value="Acyl-CoA_dh_M"/>
    <property type="match status" value="1"/>
</dbReference>
<keyword evidence="10" id="KW-1185">Reference proteome</keyword>
<evidence type="ECO:0000256" key="3">
    <source>
        <dbReference type="ARBA" id="ARBA00022630"/>
    </source>
</evidence>
<dbReference type="RefSeq" id="WP_168486018.1">
    <property type="nucleotide sequence ID" value="NZ_JAAZSQ010000007.1"/>
</dbReference>
<dbReference type="AlphaFoldDB" id="A0A7X6K5T0"/>
<dbReference type="PANTHER" id="PTHR43188">
    <property type="entry name" value="ACYL-COENZYME A OXIDASE"/>
    <property type="match status" value="1"/>
</dbReference>
<dbReference type="InterPro" id="IPR037069">
    <property type="entry name" value="AcylCoA_DH/ox_N_sf"/>
</dbReference>
<dbReference type="EMBL" id="JAAZSQ010000007">
    <property type="protein sequence ID" value="NKX54669.1"/>
    <property type="molecule type" value="Genomic_DNA"/>
</dbReference>
<evidence type="ECO:0000256" key="4">
    <source>
        <dbReference type="ARBA" id="ARBA00022827"/>
    </source>
</evidence>
<dbReference type="PROSITE" id="PS00073">
    <property type="entry name" value="ACYL_COA_DH_2"/>
    <property type="match status" value="1"/>
</dbReference>
<feature type="domain" description="Acyl-CoA dehydrogenase/oxidase N-terminal" evidence="8">
    <location>
        <begin position="17"/>
        <end position="124"/>
    </location>
</feature>
<dbReference type="SUPFAM" id="SSF56645">
    <property type="entry name" value="Acyl-CoA dehydrogenase NM domain-like"/>
    <property type="match status" value="1"/>
</dbReference>
<evidence type="ECO:0000259" key="6">
    <source>
        <dbReference type="Pfam" id="PF00441"/>
    </source>
</evidence>
<keyword evidence="4 5" id="KW-0274">FAD</keyword>
<evidence type="ECO:0000313" key="9">
    <source>
        <dbReference type="EMBL" id="NKX54669.1"/>
    </source>
</evidence>
<feature type="domain" description="Acyl-CoA dehydrogenase/oxidase C-terminal" evidence="6">
    <location>
        <begin position="240"/>
        <end position="382"/>
    </location>
</feature>
<dbReference type="InterPro" id="IPR046373">
    <property type="entry name" value="Acyl-CoA_Oxase/DH_mid-dom_sf"/>
</dbReference>
<reference evidence="9 10" key="1">
    <citation type="submission" date="2020-04" db="EMBL/GenBank/DDBJ databases">
        <title>Arthrobacter sp. nov.</title>
        <authorList>
            <person name="Liu S."/>
        </authorList>
    </citation>
    <scope>NUCLEOTIDE SEQUENCE [LARGE SCALE GENOMIC DNA]</scope>
    <source>
        <strain evidence="9 10">E918</strain>
    </source>
</reference>
<dbReference type="InterPro" id="IPR006091">
    <property type="entry name" value="Acyl-CoA_Oxase/DH_mid-dom"/>
</dbReference>
<dbReference type="Gene3D" id="1.20.140.10">
    <property type="entry name" value="Butyryl-CoA Dehydrogenase, subunit A, domain 3"/>
    <property type="match status" value="1"/>
</dbReference>
<dbReference type="PANTHER" id="PTHR43188:SF1">
    <property type="entry name" value="ACYL-COA DEHYDROGENASE"/>
    <property type="match status" value="1"/>
</dbReference>
<dbReference type="InterPro" id="IPR013786">
    <property type="entry name" value="AcylCoA_DH/ox_N"/>
</dbReference>
<evidence type="ECO:0000256" key="2">
    <source>
        <dbReference type="ARBA" id="ARBA00009347"/>
    </source>
</evidence>
<comment type="cofactor">
    <cofactor evidence="1 5">
        <name>FAD</name>
        <dbReference type="ChEBI" id="CHEBI:57692"/>
    </cofactor>
</comment>
<dbReference type="SUPFAM" id="SSF47203">
    <property type="entry name" value="Acyl-CoA dehydrogenase C-terminal domain-like"/>
    <property type="match status" value="1"/>
</dbReference>
<dbReference type="InterPro" id="IPR006089">
    <property type="entry name" value="Acyl-CoA_DH_CS"/>
</dbReference>
<dbReference type="Pfam" id="PF00441">
    <property type="entry name" value="Acyl-CoA_dh_1"/>
    <property type="match status" value="1"/>
</dbReference>
<dbReference type="GO" id="GO:0003995">
    <property type="term" value="F:acyl-CoA dehydrogenase activity"/>
    <property type="evidence" value="ECO:0007669"/>
    <property type="project" value="InterPro"/>
</dbReference>
<dbReference type="GO" id="GO:0050660">
    <property type="term" value="F:flavin adenine dinucleotide binding"/>
    <property type="evidence" value="ECO:0007669"/>
    <property type="project" value="InterPro"/>
</dbReference>
<dbReference type="GO" id="GO:0006635">
    <property type="term" value="P:fatty acid beta-oxidation"/>
    <property type="evidence" value="ECO:0007669"/>
    <property type="project" value="InterPro"/>
</dbReference>
<comment type="caution">
    <text evidence="9">The sequence shown here is derived from an EMBL/GenBank/DDBJ whole genome shotgun (WGS) entry which is preliminary data.</text>
</comment>
<comment type="similarity">
    <text evidence="2 5">Belongs to the acyl-CoA dehydrogenase family.</text>
</comment>
<organism evidence="9 10">
    <name type="scientific">Arthrobacter mobilis</name>
    <dbReference type="NCBI Taxonomy" id="2724944"/>
    <lineage>
        <taxon>Bacteria</taxon>
        <taxon>Bacillati</taxon>
        <taxon>Actinomycetota</taxon>
        <taxon>Actinomycetes</taxon>
        <taxon>Micrococcales</taxon>
        <taxon>Micrococcaceae</taxon>
        <taxon>Arthrobacter</taxon>
    </lineage>
</organism>
<dbReference type="InterPro" id="IPR009100">
    <property type="entry name" value="AcylCoA_DH/oxidase_NM_dom_sf"/>
</dbReference>
<dbReference type="Gene3D" id="2.40.110.10">
    <property type="entry name" value="Butyryl-CoA Dehydrogenase, subunit A, domain 2"/>
    <property type="match status" value="1"/>
</dbReference>
<evidence type="ECO:0000256" key="1">
    <source>
        <dbReference type="ARBA" id="ARBA00001974"/>
    </source>
</evidence>
<dbReference type="InterPro" id="IPR045008">
    <property type="entry name" value="ACX4-like"/>
</dbReference>
<dbReference type="Proteomes" id="UP000544090">
    <property type="component" value="Unassembled WGS sequence"/>
</dbReference>
<gene>
    <name evidence="9" type="ORF">HGG74_08985</name>
</gene>
<dbReference type="InterPro" id="IPR036250">
    <property type="entry name" value="AcylCo_DH-like_C"/>
</dbReference>
<evidence type="ECO:0000259" key="8">
    <source>
        <dbReference type="Pfam" id="PF02771"/>
    </source>
</evidence>
<dbReference type="InterPro" id="IPR009075">
    <property type="entry name" value="AcylCo_DH/oxidase_C"/>
</dbReference>
<accession>A0A7X6K5T0</accession>
<evidence type="ECO:0000313" key="10">
    <source>
        <dbReference type="Proteomes" id="UP000544090"/>
    </source>
</evidence>
<protein>
    <submittedName>
        <fullName evidence="9">Glutaryl-CoA dehydrogenase</fullName>
    </submittedName>
</protein>
<evidence type="ECO:0000256" key="5">
    <source>
        <dbReference type="RuleBase" id="RU362125"/>
    </source>
</evidence>
<sequence length="389" mass="41952">MSGFYPSDQYGFSTLLTEAELAVLGRLRKVLDKQVQPLLADYWERGEFPEEIVSPLIGLDLMDPEELAGAAPSGLYGGFRNFELARTDASVATWYNAQSGLFRTAVNLGGSAEQAAELDPKIRSFEYKGVFALTEPGHGSDIAGGLETSARREGAGWVINGAKRWIGGAAAADALAVFARDQADGQVKAFLVPVDAPGVALAKIHRKTSLRIMQNADITLTDVAVPESARLQNVNSFKDVASLLRNMRSDVAWIATGVQAGAYEAALRYVTERRQFGRPLASFQLIQEKLAVMLANLTASLGMVVRLTQQQEEGIYKDENSALAKMFTSARMRETVALAREVAGGNGITLDTDVARFHADAEAVYSYEGTHEINALIVGRAITGTGAFR</sequence>
<keyword evidence="5" id="KW-0560">Oxidoreductase</keyword>
<keyword evidence="3 5" id="KW-0285">Flavoprotein</keyword>
<evidence type="ECO:0000259" key="7">
    <source>
        <dbReference type="Pfam" id="PF02770"/>
    </source>
</evidence>
<name>A0A7X6K5T0_9MICC</name>
<dbReference type="Pfam" id="PF02771">
    <property type="entry name" value="Acyl-CoA_dh_N"/>
    <property type="match status" value="1"/>
</dbReference>
<dbReference type="Gene3D" id="1.10.540.10">
    <property type="entry name" value="Acyl-CoA dehydrogenase/oxidase, N-terminal domain"/>
    <property type="match status" value="1"/>
</dbReference>
<feature type="domain" description="Acyl-CoA oxidase/dehydrogenase middle" evidence="7">
    <location>
        <begin position="131"/>
        <end position="223"/>
    </location>
</feature>
<proteinExistence type="inferred from homology"/>